<dbReference type="Proteomes" id="UP000736328">
    <property type="component" value="Unassembled WGS sequence"/>
</dbReference>
<dbReference type="PANTHER" id="PTHR10884">
    <property type="entry name" value="NADH DEHYDROGENASE UBIQUINONE IRON-SULFUR PROTEIN 3"/>
    <property type="match status" value="1"/>
</dbReference>
<evidence type="ECO:0000259" key="5">
    <source>
        <dbReference type="Pfam" id="PF00329"/>
    </source>
</evidence>
<comment type="catalytic activity">
    <reaction evidence="4">
        <text>a quinone + NADH + 5 H(+)(in) = a quinol + NAD(+) + 4 H(+)(out)</text>
        <dbReference type="Rhea" id="RHEA:57888"/>
        <dbReference type="ChEBI" id="CHEBI:15378"/>
        <dbReference type="ChEBI" id="CHEBI:24646"/>
        <dbReference type="ChEBI" id="CHEBI:57540"/>
        <dbReference type="ChEBI" id="CHEBI:57945"/>
        <dbReference type="ChEBI" id="CHEBI:132124"/>
    </reaction>
</comment>
<dbReference type="InterPro" id="IPR001268">
    <property type="entry name" value="NADH_UbQ_OxRdtase_30kDa_su"/>
</dbReference>
<evidence type="ECO:0000256" key="1">
    <source>
        <dbReference type="ARBA" id="ARBA00007569"/>
    </source>
</evidence>
<sequence length="153" mass="17430">MTAEEIKKILEDGLGSKIKELTTPAPRRMFLWVDKDNLAEACRTAKEEAGFYHISTITARDTGDKLEALYHLAQSGMVLTVRAQTDRQHPLFPTVIPVYPGAVFYEREVHDLMGIGIEGHPDLRPLVLPEDWPSNVFPLRKDWQYNREKGAIE</sequence>
<dbReference type="InterPro" id="IPR020396">
    <property type="entry name" value="NADH_UbQ_OxRdtase_CS"/>
</dbReference>
<dbReference type="AlphaFoldDB" id="A0A933IB07"/>
<dbReference type="Pfam" id="PF00329">
    <property type="entry name" value="Complex1_30kDa"/>
    <property type="match status" value="1"/>
</dbReference>
<gene>
    <name evidence="6" type="ORF">HY768_11205</name>
</gene>
<comment type="function">
    <text evidence="4">NDH-1 shuttles electrons from NADH, via FMN and iron-sulfur (Fe-S) centers, to quinones in the respiratory chain.</text>
</comment>
<dbReference type="GO" id="GO:0016651">
    <property type="term" value="F:oxidoreductase activity, acting on NAD(P)H"/>
    <property type="evidence" value="ECO:0007669"/>
    <property type="project" value="InterPro"/>
</dbReference>
<dbReference type="PANTHER" id="PTHR10884:SF14">
    <property type="entry name" value="NADH DEHYDROGENASE [UBIQUINONE] IRON-SULFUR PROTEIN 3, MITOCHONDRIAL"/>
    <property type="match status" value="1"/>
</dbReference>
<evidence type="ECO:0000256" key="3">
    <source>
        <dbReference type="RuleBase" id="RU003456"/>
    </source>
</evidence>
<organism evidence="6 7">
    <name type="scientific">candidate division TA06 bacterium</name>
    <dbReference type="NCBI Taxonomy" id="2250710"/>
    <lineage>
        <taxon>Bacteria</taxon>
        <taxon>Bacteria division TA06</taxon>
    </lineage>
</organism>
<evidence type="ECO:0000313" key="6">
    <source>
        <dbReference type="EMBL" id="MBI4727766.1"/>
    </source>
</evidence>
<dbReference type="InterPro" id="IPR037232">
    <property type="entry name" value="NADH_quin_OxRdtase_su_C/D-like"/>
</dbReference>
<evidence type="ECO:0000313" key="7">
    <source>
        <dbReference type="Proteomes" id="UP000736328"/>
    </source>
</evidence>
<evidence type="ECO:0000256" key="2">
    <source>
        <dbReference type="ARBA" id="ARBA00022448"/>
    </source>
</evidence>
<dbReference type="PROSITE" id="PS00542">
    <property type="entry name" value="COMPLEX1_30K"/>
    <property type="match status" value="1"/>
</dbReference>
<comment type="caution">
    <text evidence="6">The sequence shown here is derived from an EMBL/GenBank/DDBJ whole genome shotgun (WGS) entry which is preliminary data.</text>
</comment>
<keyword evidence="2 3" id="KW-0813">Transport</keyword>
<accession>A0A933IB07</accession>
<dbReference type="Gene3D" id="3.30.460.80">
    <property type="entry name" value="NADH:ubiquinone oxidoreductase, 30kDa subunit"/>
    <property type="match status" value="1"/>
</dbReference>
<dbReference type="SUPFAM" id="SSF143243">
    <property type="entry name" value="Nqo5-like"/>
    <property type="match status" value="1"/>
</dbReference>
<keyword evidence="4" id="KW-0874">Quinone</keyword>
<name>A0A933IB07_UNCT6</name>
<keyword evidence="3" id="KW-1278">Translocase</keyword>
<dbReference type="GO" id="GO:0048038">
    <property type="term" value="F:quinone binding"/>
    <property type="evidence" value="ECO:0007669"/>
    <property type="project" value="UniProtKB-KW"/>
</dbReference>
<evidence type="ECO:0000256" key="4">
    <source>
        <dbReference type="RuleBase" id="RU003582"/>
    </source>
</evidence>
<dbReference type="EC" id="7.1.1.-" evidence="4"/>
<dbReference type="EMBL" id="JACQXR010000156">
    <property type="protein sequence ID" value="MBI4727766.1"/>
    <property type="molecule type" value="Genomic_DNA"/>
</dbReference>
<proteinExistence type="inferred from homology"/>
<keyword evidence="3" id="KW-0520">NAD</keyword>
<reference evidence="6" key="1">
    <citation type="submission" date="2020-07" db="EMBL/GenBank/DDBJ databases">
        <title>Huge and variable diversity of episymbiotic CPR bacteria and DPANN archaea in groundwater ecosystems.</title>
        <authorList>
            <person name="He C.Y."/>
            <person name="Keren R."/>
            <person name="Whittaker M."/>
            <person name="Farag I.F."/>
            <person name="Doudna J."/>
            <person name="Cate J.H.D."/>
            <person name="Banfield J.F."/>
        </authorList>
    </citation>
    <scope>NUCLEOTIDE SEQUENCE</scope>
    <source>
        <strain evidence="6">NC_groundwater_1520_Pr4_B-0.1um_53_5</strain>
    </source>
</reference>
<comment type="similarity">
    <text evidence="1 3">Belongs to the complex I 30 kDa subunit family.</text>
</comment>
<protein>
    <recommendedName>
        <fullName evidence="4">NADH-quinone oxidoreductase</fullName>
        <ecNumber evidence="4">7.1.1.-</ecNumber>
    </recommendedName>
</protein>
<feature type="domain" description="NADH:ubiquinone oxidoreductase 30kDa subunit" evidence="5">
    <location>
        <begin position="31"/>
        <end position="147"/>
    </location>
</feature>
<dbReference type="GO" id="GO:0008137">
    <property type="term" value="F:NADH dehydrogenase (ubiquinone) activity"/>
    <property type="evidence" value="ECO:0007669"/>
    <property type="project" value="InterPro"/>
</dbReference>